<feature type="transmembrane region" description="Helical" evidence="1">
    <location>
        <begin position="24"/>
        <end position="49"/>
    </location>
</feature>
<organism evidence="2 3">
    <name type="scientific">Nitrospina gracilis (strain 3/211)</name>
    <dbReference type="NCBI Taxonomy" id="1266370"/>
    <lineage>
        <taxon>Bacteria</taxon>
        <taxon>Pseudomonadati</taxon>
        <taxon>Nitrospinota/Tectimicrobiota group</taxon>
        <taxon>Nitrospinota</taxon>
        <taxon>Nitrospinia</taxon>
        <taxon>Nitrospinales</taxon>
        <taxon>Nitrospinaceae</taxon>
        <taxon>Nitrospina</taxon>
    </lineage>
</organism>
<protein>
    <submittedName>
        <fullName evidence="2">Uncharacterized protein</fullName>
    </submittedName>
</protein>
<evidence type="ECO:0000313" key="3">
    <source>
        <dbReference type="Proteomes" id="UP000011704"/>
    </source>
</evidence>
<dbReference type="EMBL" id="CAQJ01000008">
    <property type="protein sequence ID" value="CCQ89455.1"/>
    <property type="molecule type" value="Genomic_DNA"/>
</dbReference>
<dbReference type="Proteomes" id="UP000011704">
    <property type="component" value="Unassembled WGS sequence"/>
</dbReference>
<name>M1YVW7_NITG3</name>
<dbReference type="HOGENOM" id="CLU_3063942_0_0_0"/>
<keyword evidence="1" id="KW-0812">Transmembrane</keyword>
<accession>M1YVW7</accession>
<keyword evidence="1" id="KW-0472">Membrane</keyword>
<keyword evidence="3" id="KW-1185">Reference proteome</keyword>
<reference evidence="2 3" key="1">
    <citation type="journal article" date="2013" name="Front. Microbiol.">
        <title>The genome of Nitrospina gracilis illuminates the metabolism and evolution of the major marine nitrite oxidizer.</title>
        <authorList>
            <person name="Luecker S."/>
            <person name="Nowka B."/>
            <person name="Rattei T."/>
            <person name="Spieck E."/>
            <person name="and Daims H."/>
        </authorList>
    </citation>
    <scope>NUCLEOTIDE SEQUENCE [LARGE SCALE GENOMIC DNA]</scope>
    <source>
        <strain evidence="2 3">3/211</strain>
    </source>
</reference>
<sequence length="53" mass="5987">MSGRHEPDEDKYPPLSEKEKREAYSVYIAAIGVLIIIISFFWNIVSLLFGGGE</sequence>
<evidence type="ECO:0000256" key="1">
    <source>
        <dbReference type="SAM" id="Phobius"/>
    </source>
</evidence>
<dbReference type="InParanoid" id="M1YVW7"/>
<comment type="caution">
    <text evidence="2">The sequence shown here is derived from an EMBL/GenBank/DDBJ whole genome shotgun (WGS) entry which is preliminary data.</text>
</comment>
<proteinExistence type="predicted"/>
<gene>
    <name evidence="2" type="ORF">NITGR_1050018</name>
</gene>
<keyword evidence="1" id="KW-1133">Transmembrane helix</keyword>
<dbReference type="AlphaFoldDB" id="M1YVW7"/>
<evidence type="ECO:0000313" key="2">
    <source>
        <dbReference type="EMBL" id="CCQ89455.1"/>
    </source>
</evidence>